<feature type="transmembrane region" description="Helical" evidence="1">
    <location>
        <begin position="41"/>
        <end position="58"/>
    </location>
</feature>
<reference evidence="2 3" key="1">
    <citation type="submission" date="2020-04" db="EMBL/GenBank/DDBJ databases">
        <title>Chryseobacterium sp. RJ-7-14 sp. nov., isolated from Jeju soil.</title>
        <authorList>
            <person name="Dahal R.H."/>
            <person name="Chaudhary D.K."/>
        </authorList>
    </citation>
    <scope>NUCLEOTIDE SEQUENCE [LARGE SCALE GENOMIC DNA]</scope>
    <source>
        <strain evidence="2 3">RJ-7-14</strain>
    </source>
</reference>
<feature type="transmembrane region" description="Helical" evidence="1">
    <location>
        <begin position="130"/>
        <end position="147"/>
    </location>
</feature>
<gene>
    <name evidence="2" type="ORF">HHL20_05065</name>
</gene>
<feature type="transmembrane region" description="Helical" evidence="1">
    <location>
        <begin position="12"/>
        <end position="29"/>
    </location>
</feature>
<evidence type="ECO:0000313" key="3">
    <source>
        <dbReference type="Proteomes" id="UP000552615"/>
    </source>
</evidence>
<organism evidence="2 3">
    <name type="scientific">Chryseobacterium cheonjiense</name>
    <dbReference type="NCBI Taxonomy" id="2728845"/>
    <lineage>
        <taxon>Bacteria</taxon>
        <taxon>Pseudomonadati</taxon>
        <taxon>Bacteroidota</taxon>
        <taxon>Flavobacteriia</taxon>
        <taxon>Flavobacteriales</taxon>
        <taxon>Weeksellaceae</taxon>
        <taxon>Chryseobacterium group</taxon>
        <taxon>Chryseobacterium</taxon>
    </lineage>
</organism>
<keyword evidence="3" id="KW-1185">Reference proteome</keyword>
<accession>A0A7Y0FHT5</accession>
<protein>
    <submittedName>
        <fullName evidence="2">Uncharacterized protein</fullName>
    </submittedName>
</protein>
<comment type="caution">
    <text evidence="2">The sequence shown here is derived from an EMBL/GenBank/DDBJ whole genome shotgun (WGS) entry which is preliminary data.</text>
</comment>
<evidence type="ECO:0000256" key="1">
    <source>
        <dbReference type="SAM" id="Phobius"/>
    </source>
</evidence>
<dbReference type="EMBL" id="JABBGF010000001">
    <property type="protein sequence ID" value="NML56709.1"/>
    <property type="molecule type" value="Genomic_DNA"/>
</dbReference>
<name>A0A7Y0FHT5_9FLAO</name>
<dbReference type="RefSeq" id="WP_169230085.1">
    <property type="nucleotide sequence ID" value="NZ_JABBGF010000001.1"/>
</dbReference>
<evidence type="ECO:0000313" key="2">
    <source>
        <dbReference type="EMBL" id="NML56709.1"/>
    </source>
</evidence>
<keyword evidence="1" id="KW-1133">Transmembrane helix</keyword>
<keyword evidence="1" id="KW-0812">Transmembrane</keyword>
<dbReference type="AlphaFoldDB" id="A0A7Y0FHT5"/>
<keyword evidence="1" id="KW-0472">Membrane</keyword>
<dbReference type="Proteomes" id="UP000552615">
    <property type="component" value="Unassembled WGS sequence"/>
</dbReference>
<sequence>MNINNNKYLLSNYVFVLGVLLLLVNDQVLKFTYPSFITGKLSDICGIIIFPFFLTFIFPKLKQNSVFAALIIFAFWKSEYSQDLIDFYNEYSLMETTRIIDYSDLFVAVLLPFPYYIIKNINKFQHLFITRLNPYVVFFPSLFIFIAEAPPPSFYYTMNNGNLKCYKCNIVVNYHKDTLINTLKENGIEFDSVKPIYYRGVVDSTSGARKCIKNQLIIDNDTLRNINMTLFPLKNNKTQIYFNGMDVPHNLKNNKKLERKLRRHYKKLVFNGIKRIL</sequence>
<proteinExistence type="predicted"/>